<gene>
    <name evidence="2" type="ORF">FUG_LOCUS230196</name>
</gene>
<feature type="active site" evidence="1">
    <location>
        <position position="51"/>
    </location>
</feature>
<dbReference type="EMBL" id="CAAKMV010000126">
    <property type="protein sequence ID" value="VIO56820.1"/>
    <property type="molecule type" value="Genomic_DNA"/>
</dbReference>
<sequence length="323" mass="35311">MSLKFTTLDVFTKTAFEGNPLAVVTIPPPSQCPPLTQAQKQRIAREFNLSETVFVHDVENRSESSERQIDIFTPKAELPFAGHPTIGTAVFLHPQGVKTMIAKAGKIDLEFDANGSARAAIPHNVRLHAHRLTQPEYEAGSDGQIAQVAAAEYGAQLFSIVKGMTFALIELPSLDLLGAAKIGAMAYISGDLQDEGWKHDFDSRRYYFVLLDSERSSDGNQLVQNVRTRLVKRTMEDPATGSAACALGCYLALHKLSAVSVQFRITQGVEMGRESLILVNVTIEKDSNGERRVKTVHLGGNAVEVMSGTLQPRIESCSLALWM</sequence>
<evidence type="ECO:0000256" key="1">
    <source>
        <dbReference type="PIRSR" id="PIRSR016184-1"/>
    </source>
</evidence>
<dbReference type="InterPro" id="IPR003719">
    <property type="entry name" value="Phenazine_PhzF-like"/>
</dbReference>
<proteinExistence type="predicted"/>
<evidence type="ECO:0008006" key="3">
    <source>
        <dbReference type="Google" id="ProtNLM"/>
    </source>
</evidence>
<dbReference type="Pfam" id="PF02567">
    <property type="entry name" value="PhzC-PhzF"/>
    <property type="match status" value="2"/>
</dbReference>
<name>A0A4E9DKQ9_GIBZA</name>
<dbReference type="SUPFAM" id="SSF54506">
    <property type="entry name" value="Diaminopimelate epimerase-like"/>
    <property type="match status" value="1"/>
</dbReference>
<protein>
    <recommendedName>
        <fullName evidence="3">Phenazine biosynthesis protein</fullName>
    </recommendedName>
</protein>
<dbReference type="GO" id="GO:0016853">
    <property type="term" value="F:isomerase activity"/>
    <property type="evidence" value="ECO:0007669"/>
    <property type="project" value="TreeGrafter"/>
</dbReference>
<evidence type="ECO:0000313" key="2">
    <source>
        <dbReference type="EMBL" id="VIO56820.1"/>
    </source>
</evidence>
<dbReference type="PANTHER" id="PTHR13774:SF32">
    <property type="entry name" value="ANTISENSE-ENHANCING SEQUENCE 1"/>
    <property type="match status" value="1"/>
</dbReference>
<dbReference type="PIRSF" id="PIRSF016184">
    <property type="entry name" value="PhzC_PhzF"/>
    <property type="match status" value="1"/>
</dbReference>
<dbReference type="Gene3D" id="3.10.310.10">
    <property type="entry name" value="Diaminopimelate Epimerase, Chain A, domain 1"/>
    <property type="match status" value="2"/>
</dbReference>
<organism evidence="2">
    <name type="scientific">Gibberella zeae</name>
    <name type="common">Wheat head blight fungus</name>
    <name type="synonym">Fusarium graminearum</name>
    <dbReference type="NCBI Taxonomy" id="5518"/>
    <lineage>
        <taxon>Eukaryota</taxon>
        <taxon>Fungi</taxon>
        <taxon>Dikarya</taxon>
        <taxon>Ascomycota</taxon>
        <taxon>Pezizomycotina</taxon>
        <taxon>Sordariomycetes</taxon>
        <taxon>Hypocreomycetidae</taxon>
        <taxon>Hypocreales</taxon>
        <taxon>Nectriaceae</taxon>
        <taxon>Fusarium</taxon>
    </lineage>
</organism>
<dbReference type="NCBIfam" id="TIGR00654">
    <property type="entry name" value="PhzF_family"/>
    <property type="match status" value="1"/>
</dbReference>
<reference evidence="2" key="1">
    <citation type="submission" date="2019-04" db="EMBL/GenBank/DDBJ databases">
        <authorList>
            <person name="Melise S."/>
            <person name="Noan J."/>
            <person name="Okalmin O."/>
        </authorList>
    </citation>
    <scope>NUCLEOTIDE SEQUENCE</scope>
    <source>
        <strain evidence="2">FN9</strain>
    </source>
</reference>
<dbReference type="GO" id="GO:0005737">
    <property type="term" value="C:cytoplasm"/>
    <property type="evidence" value="ECO:0007669"/>
    <property type="project" value="TreeGrafter"/>
</dbReference>
<dbReference type="AlphaFoldDB" id="A0A4E9DKQ9"/>
<dbReference type="PANTHER" id="PTHR13774">
    <property type="entry name" value="PHENAZINE BIOSYNTHESIS PROTEIN"/>
    <property type="match status" value="1"/>
</dbReference>
<accession>A0A4E9DKQ9</accession>